<dbReference type="GO" id="GO:0005886">
    <property type="term" value="C:plasma membrane"/>
    <property type="evidence" value="ECO:0007669"/>
    <property type="project" value="TreeGrafter"/>
</dbReference>
<accession>A0A918XWQ1</accession>
<feature type="transmembrane region" description="Helical" evidence="5">
    <location>
        <begin position="276"/>
        <end position="299"/>
    </location>
</feature>
<feature type="transmembrane region" description="Helical" evidence="5">
    <location>
        <begin position="367"/>
        <end position="384"/>
    </location>
</feature>
<name>A0A918XWQ1_9PROT</name>
<proteinExistence type="predicted"/>
<dbReference type="Proteomes" id="UP000630353">
    <property type="component" value="Unassembled WGS sequence"/>
</dbReference>
<evidence type="ECO:0000313" key="8">
    <source>
        <dbReference type="Proteomes" id="UP000630353"/>
    </source>
</evidence>
<keyword evidence="8" id="KW-1185">Reference proteome</keyword>
<dbReference type="EMBL" id="BMZS01000012">
    <property type="protein sequence ID" value="GHD60726.1"/>
    <property type="molecule type" value="Genomic_DNA"/>
</dbReference>
<dbReference type="InterPro" id="IPR020846">
    <property type="entry name" value="MFS_dom"/>
</dbReference>
<feature type="transmembrane region" description="Helical" evidence="5">
    <location>
        <begin position="311"/>
        <end position="336"/>
    </location>
</feature>
<dbReference type="RefSeq" id="WP_189994268.1">
    <property type="nucleotide sequence ID" value="NZ_BMZS01000012.1"/>
</dbReference>
<feature type="transmembrane region" description="Helical" evidence="5">
    <location>
        <begin position="92"/>
        <end position="111"/>
    </location>
</feature>
<feature type="transmembrane region" description="Helical" evidence="5">
    <location>
        <begin position="212"/>
        <end position="232"/>
    </location>
</feature>
<feature type="transmembrane region" description="Helical" evidence="5">
    <location>
        <begin position="238"/>
        <end position="256"/>
    </location>
</feature>
<protein>
    <submittedName>
        <fullName evidence="7">MFS transporter</fullName>
    </submittedName>
</protein>
<feature type="transmembrane region" description="Helical" evidence="5">
    <location>
        <begin position="150"/>
        <end position="174"/>
    </location>
</feature>
<reference evidence="7" key="2">
    <citation type="submission" date="2020-09" db="EMBL/GenBank/DDBJ databases">
        <authorList>
            <person name="Sun Q."/>
            <person name="Kim S."/>
        </authorList>
    </citation>
    <scope>NUCLEOTIDE SEQUENCE</scope>
    <source>
        <strain evidence="7">KCTC 42651</strain>
    </source>
</reference>
<dbReference type="PROSITE" id="PS50850">
    <property type="entry name" value="MFS"/>
    <property type="match status" value="1"/>
</dbReference>
<feature type="transmembrane region" description="Helical" evidence="5">
    <location>
        <begin position="180"/>
        <end position="200"/>
    </location>
</feature>
<keyword evidence="4 5" id="KW-0472">Membrane</keyword>
<comment type="subcellular location">
    <subcellularLocation>
        <location evidence="1">Membrane</location>
        <topology evidence="1">Multi-pass membrane protein</topology>
    </subcellularLocation>
</comment>
<dbReference type="InterPro" id="IPR011701">
    <property type="entry name" value="MFS"/>
</dbReference>
<dbReference type="SUPFAM" id="SSF103473">
    <property type="entry name" value="MFS general substrate transporter"/>
    <property type="match status" value="1"/>
</dbReference>
<reference evidence="7" key="1">
    <citation type="journal article" date="2014" name="Int. J. Syst. Evol. Microbiol.">
        <title>Complete genome sequence of Corynebacterium casei LMG S-19264T (=DSM 44701T), isolated from a smear-ripened cheese.</title>
        <authorList>
            <consortium name="US DOE Joint Genome Institute (JGI-PGF)"/>
            <person name="Walter F."/>
            <person name="Albersmeier A."/>
            <person name="Kalinowski J."/>
            <person name="Ruckert C."/>
        </authorList>
    </citation>
    <scope>NUCLEOTIDE SEQUENCE</scope>
    <source>
        <strain evidence="7">KCTC 42651</strain>
    </source>
</reference>
<dbReference type="AlphaFoldDB" id="A0A918XWQ1"/>
<dbReference type="Gene3D" id="1.20.1250.20">
    <property type="entry name" value="MFS general substrate transporter like domains"/>
    <property type="match status" value="1"/>
</dbReference>
<feature type="transmembrane region" description="Helical" evidence="5">
    <location>
        <begin position="405"/>
        <end position="425"/>
    </location>
</feature>
<dbReference type="PANTHER" id="PTHR23501">
    <property type="entry name" value="MAJOR FACILITATOR SUPERFAMILY"/>
    <property type="match status" value="1"/>
</dbReference>
<evidence type="ECO:0000256" key="4">
    <source>
        <dbReference type="ARBA" id="ARBA00023136"/>
    </source>
</evidence>
<evidence type="ECO:0000256" key="5">
    <source>
        <dbReference type="SAM" id="Phobius"/>
    </source>
</evidence>
<sequence length="481" mass="49015">MAGAEASDADDIPLSWGQLLGPEYLLPTVTLCFSISLYAVNLFVFASLAPSIVADLGELERLHWATTLYVVASIISSAAAGQIRARFGVRRAVLTAVCAFALGSAVAALSPSMTVVLVGRAVQGLGSGLLMAGAHGLIRDLFPKSSWSRMFAVISGVWGIAAFAGPLLGGVFAALGEWRWGFFAMLPLCGLLYVAVLRTVPASRGGRTGGSVAPTLRLALIGGAALAVGSAGRQGEGLTALTIAIAVALLLVAMAWERRATDRLFPHGMFRPNTVLGGGVTFVFFIAFSTSVTVIYGPYFLTTLHGVPPLATGYVVTAQSISWTAAALVVAGFVGLRARLSTAAGPAVSGAGMLGCALFVADGPLPAAVAAITLIGAGIGMAWSHVAKRIFDDAGEADRDRVTSVIPTTQALGIAFGSATAGIVADRAGLADTPPPEVVAEAARLVYYALLPAIALAFAGAVRNAYGGGTTERRVGSGAAR</sequence>
<evidence type="ECO:0000259" key="6">
    <source>
        <dbReference type="PROSITE" id="PS50850"/>
    </source>
</evidence>
<keyword evidence="2 5" id="KW-0812">Transmembrane</keyword>
<evidence type="ECO:0000256" key="3">
    <source>
        <dbReference type="ARBA" id="ARBA00022989"/>
    </source>
</evidence>
<keyword evidence="3 5" id="KW-1133">Transmembrane helix</keyword>
<dbReference type="GO" id="GO:0022857">
    <property type="term" value="F:transmembrane transporter activity"/>
    <property type="evidence" value="ECO:0007669"/>
    <property type="project" value="InterPro"/>
</dbReference>
<organism evidence="7 8">
    <name type="scientific">Thalassobaculum fulvum</name>
    <dbReference type="NCBI Taxonomy" id="1633335"/>
    <lineage>
        <taxon>Bacteria</taxon>
        <taxon>Pseudomonadati</taxon>
        <taxon>Pseudomonadota</taxon>
        <taxon>Alphaproteobacteria</taxon>
        <taxon>Rhodospirillales</taxon>
        <taxon>Thalassobaculaceae</taxon>
        <taxon>Thalassobaculum</taxon>
    </lineage>
</organism>
<feature type="transmembrane region" description="Helical" evidence="5">
    <location>
        <begin position="343"/>
        <end position="361"/>
    </location>
</feature>
<feature type="domain" description="Major facilitator superfamily (MFS) profile" evidence="6">
    <location>
        <begin position="27"/>
        <end position="467"/>
    </location>
</feature>
<gene>
    <name evidence="7" type="ORF">GCM10017083_47010</name>
</gene>
<evidence type="ECO:0000256" key="1">
    <source>
        <dbReference type="ARBA" id="ARBA00004141"/>
    </source>
</evidence>
<evidence type="ECO:0000256" key="2">
    <source>
        <dbReference type="ARBA" id="ARBA00022692"/>
    </source>
</evidence>
<evidence type="ECO:0000313" key="7">
    <source>
        <dbReference type="EMBL" id="GHD60726.1"/>
    </source>
</evidence>
<dbReference type="Pfam" id="PF07690">
    <property type="entry name" value="MFS_1"/>
    <property type="match status" value="1"/>
</dbReference>
<dbReference type="PANTHER" id="PTHR23501:SF154">
    <property type="entry name" value="MULTIDRUG-EFFLUX TRANSPORTER RV1634-RELATED"/>
    <property type="match status" value="1"/>
</dbReference>
<feature type="transmembrane region" description="Helical" evidence="5">
    <location>
        <begin position="117"/>
        <end position="138"/>
    </location>
</feature>
<feature type="transmembrane region" description="Helical" evidence="5">
    <location>
        <begin position="445"/>
        <end position="466"/>
    </location>
</feature>
<dbReference type="InterPro" id="IPR036259">
    <property type="entry name" value="MFS_trans_sf"/>
</dbReference>
<comment type="caution">
    <text evidence="7">The sequence shown here is derived from an EMBL/GenBank/DDBJ whole genome shotgun (WGS) entry which is preliminary data.</text>
</comment>
<dbReference type="Gene3D" id="1.20.1720.10">
    <property type="entry name" value="Multidrug resistance protein D"/>
    <property type="match status" value="1"/>
</dbReference>
<feature type="transmembrane region" description="Helical" evidence="5">
    <location>
        <begin position="24"/>
        <end position="49"/>
    </location>
</feature>